<organism evidence="2 3">
    <name type="scientific">Pleurodeles waltl</name>
    <name type="common">Iberian ribbed newt</name>
    <dbReference type="NCBI Taxonomy" id="8319"/>
    <lineage>
        <taxon>Eukaryota</taxon>
        <taxon>Metazoa</taxon>
        <taxon>Chordata</taxon>
        <taxon>Craniata</taxon>
        <taxon>Vertebrata</taxon>
        <taxon>Euteleostomi</taxon>
        <taxon>Amphibia</taxon>
        <taxon>Batrachia</taxon>
        <taxon>Caudata</taxon>
        <taxon>Salamandroidea</taxon>
        <taxon>Salamandridae</taxon>
        <taxon>Pleurodelinae</taxon>
        <taxon>Pleurodeles</taxon>
    </lineage>
</organism>
<dbReference type="AlphaFoldDB" id="A0AAV7NMZ3"/>
<feature type="compositionally biased region" description="Basic and acidic residues" evidence="1">
    <location>
        <begin position="76"/>
        <end position="85"/>
    </location>
</feature>
<evidence type="ECO:0000313" key="2">
    <source>
        <dbReference type="EMBL" id="KAJ1116467.1"/>
    </source>
</evidence>
<sequence length="167" mass="18011">MVAQIVCYRNRGIPDPDVLRAGTNQQKLPGNDRQQQQLRAFPRIKKVGDGDDGATVADGESGKVEQGGEEQLKEEDECRGGDGGDRIYWSSPGEVLTSGTPGISPDRPHREVGRGPGGSVPIRWPRSGESVAFSGGKERVLEVTSETGSGSPTLFFICMGWVIHIHR</sequence>
<name>A0AAV7NMZ3_PLEWA</name>
<reference evidence="2" key="1">
    <citation type="journal article" date="2022" name="bioRxiv">
        <title>Sequencing and chromosome-scale assembly of the giantPleurodeles waltlgenome.</title>
        <authorList>
            <person name="Brown T."/>
            <person name="Elewa A."/>
            <person name="Iarovenko S."/>
            <person name="Subramanian E."/>
            <person name="Araus A.J."/>
            <person name="Petzold A."/>
            <person name="Susuki M."/>
            <person name="Suzuki K.-i.T."/>
            <person name="Hayashi T."/>
            <person name="Toyoda A."/>
            <person name="Oliveira C."/>
            <person name="Osipova E."/>
            <person name="Leigh N.D."/>
            <person name="Simon A."/>
            <person name="Yun M.H."/>
        </authorList>
    </citation>
    <scope>NUCLEOTIDE SEQUENCE</scope>
    <source>
        <strain evidence="2">20211129_DDA</strain>
        <tissue evidence="2">Liver</tissue>
    </source>
</reference>
<gene>
    <name evidence="2" type="ORF">NDU88_004678</name>
</gene>
<dbReference type="Proteomes" id="UP001066276">
    <property type="component" value="Chromosome 8"/>
</dbReference>
<proteinExistence type="predicted"/>
<feature type="region of interest" description="Disordered" evidence="1">
    <location>
        <begin position="13"/>
        <end position="122"/>
    </location>
</feature>
<keyword evidence="3" id="KW-1185">Reference proteome</keyword>
<accession>A0AAV7NMZ3</accession>
<comment type="caution">
    <text evidence="2">The sequence shown here is derived from an EMBL/GenBank/DDBJ whole genome shotgun (WGS) entry which is preliminary data.</text>
</comment>
<dbReference type="EMBL" id="JANPWB010000012">
    <property type="protein sequence ID" value="KAJ1116467.1"/>
    <property type="molecule type" value="Genomic_DNA"/>
</dbReference>
<evidence type="ECO:0000313" key="3">
    <source>
        <dbReference type="Proteomes" id="UP001066276"/>
    </source>
</evidence>
<evidence type="ECO:0000256" key="1">
    <source>
        <dbReference type="SAM" id="MobiDB-lite"/>
    </source>
</evidence>
<feature type="compositionally biased region" description="Polar residues" evidence="1">
    <location>
        <begin position="22"/>
        <end position="38"/>
    </location>
</feature>
<protein>
    <submittedName>
        <fullName evidence="2">Uncharacterized protein</fullName>
    </submittedName>
</protein>